<name>A0A523UWP2_UNCT6</name>
<reference evidence="1 2" key="1">
    <citation type="submission" date="2019-03" db="EMBL/GenBank/DDBJ databases">
        <title>Metabolic potential of uncultured bacteria and archaea associated with petroleum seepage in deep-sea sediments.</title>
        <authorList>
            <person name="Dong X."/>
            <person name="Hubert C."/>
        </authorList>
    </citation>
    <scope>NUCLEOTIDE SEQUENCE [LARGE SCALE GENOMIC DNA]</scope>
    <source>
        <strain evidence="1">E44_bin18</strain>
    </source>
</reference>
<dbReference type="InterPro" id="IPR041492">
    <property type="entry name" value="HAD_2"/>
</dbReference>
<dbReference type="PANTHER" id="PTHR43434">
    <property type="entry name" value="PHOSPHOGLYCOLATE PHOSPHATASE"/>
    <property type="match status" value="1"/>
</dbReference>
<gene>
    <name evidence="1" type="ORF">E3J62_02860</name>
</gene>
<dbReference type="Proteomes" id="UP000315525">
    <property type="component" value="Unassembled WGS sequence"/>
</dbReference>
<dbReference type="AlphaFoldDB" id="A0A523UWP2"/>
<dbReference type="Gene3D" id="1.10.150.240">
    <property type="entry name" value="Putative phosphatase, domain 2"/>
    <property type="match status" value="1"/>
</dbReference>
<dbReference type="SUPFAM" id="SSF56784">
    <property type="entry name" value="HAD-like"/>
    <property type="match status" value="1"/>
</dbReference>
<dbReference type="GO" id="GO:0008967">
    <property type="term" value="F:phosphoglycolate phosphatase activity"/>
    <property type="evidence" value="ECO:0007669"/>
    <property type="project" value="TreeGrafter"/>
</dbReference>
<proteinExistence type="predicted"/>
<dbReference type="InterPro" id="IPR023198">
    <property type="entry name" value="PGP-like_dom2"/>
</dbReference>
<accession>A0A523UWP2</accession>
<dbReference type="SFLD" id="SFLDS00003">
    <property type="entry name" value="Haloacid_Dehalogenase"/>
    <property type="match status" value="1"/>
</dbReference>
<dbReference type="InterPro" id="IPR036412">
    <property type="entry name" value="HAD-like_sf"/>
</dbReference>
<dbReference type="InterPro" id="IPR023214">
    <property type="entry name" value="HAD_sf"/>
</dbReference>
<protein>
    <submittedName>
        <fullName evidence="1">HAD family hydrolase</fullName>
    </submittedName>
</protein>
<dbReference type="SFLD" id="SFLDG01129">
    <property type="entry name" value="C1.5:_HAD__Beta-PGM__Phosphata"/>
    <property type="match status" value="1"/>
</dbReference>
<dbReference type="GO" id="GO:0005829">
    <property type="term" value="C:cytosol"/>
    <property type="evidence" value="ECO:0007669"/>
    <property type="project" value="TreeGrafter"/>
</dbReference>
<evidence type="ECO:0000313" key="1">
    <source>
        <dbReference type="EMBL" id="TET46920.1"/>
    </source>
</evidence>
<keyword evidence="1" id="KW-0378">Hydrolase</keyword>
<sequence length="238" mass="26849">MRIEMLVLFDIDGTLLRRVPPEESGRKVSVKEEAFMHTLRRLWSVDEGFYTSVVGSNLEGMTDLTIMEKLAGGLGVAADQVRSRTEEVKKVLIEEFEKLVKKYAPTNEYVILPGVRELLEELKARQAKLGLATGNLEHFAMYKMRLMKLDQYFTLGAFGDHSFERREIVKKALREGAQEKSFLVGDTPADIEAGHSCNIGVIAVVTGKHSLQELEACSPELLVKSLTERDRILRYLGF</sequence>
<evidence type="ECO:0000313" key="2">
    <source>
        <dbReference type="Proteomes" id="UP000315525"/>
    </source>
</evidence>
<comment type="caution">
    <text evidence="1">The sequence shown here is derived from an EMBL/GenBank/DDBJ whole genome shotgun (WGS) entry which is preliminary data.</text>
</comment>
<dbReference type="GO" id="GO:0006281">
    <property type="term" value="P:DNA repair"/>
    <property type="evidence" value="ECO:0007669"/>
    <property type="project" value="TreeGrafter"/>
</dbReference>
<dbReference type="InterPro" id="IPR050155">
    <property type="entry name" value="HAD-like_hydrolase_sf"/>
</dbReference>
<dbReference type="EMBL" id="SOJN01000038">
    <property type="protein sequence ID" value="TET46920.1"/>
    <property type="molecule type" value="Genomic_DNA"/>
</dbReference>
<dbReference type="Pfam" id="PF13419">
    <property type="entry name" value="HAD_2"/>
    <property type="match status" value="1"/>
</dbReference>
<dbReference type="Gene3D" id="3.40.50.1000">
    <property type="entry name" value="HAD superfamily/HAD-like"/>
    <property type="match status" value="1"/>
</dbReference>
<organism evidence="1 2">
    <name type="scientific">candidate division TA06 bacterium</name>
    <dbReference type="NCBI Taxonomy" id="2250710"/>
    <lineage>
        <taxon>Bacteria</taxon>
        <taxon>Bacteria division TA06</taxon>
    </lineage>
</organism>
<dbReference type="PANTHER" id="PTHR43434:SF1">
    <property type="entry name" value="PHOSPHOGLYCOLATE PHOSPHATASE"/>
    <property type="match status" value="1"/>
</dbReference>